<reference evidence="3 4" key="1">
    <citation type="submission" date="2015-09" db="EMBL/GenBank/DDBJ databases">
        <title>Draft Genome Sequence of Bradyrhizobium manausense Strain BR 3351T, a Novel Symbiotic Nitrogen-Fixing Alphaproteobacterium Isolated from Brazilian Amazon Rain Forest.</title>
        <authorList>
            <person name="De Araujo J.L."/>
            <person name="Zilli J.E."/>
        </authorList>
    </citation>
    <scope>NUCLEOTIDE SEQUENCE [LARGE SCALE GENOMIC DNA]</scope>
    <source>
        <strain evidence="3 4">BR3351</strain>
    </source>
</reference>
<proteinExistence type="predicted"/>
<sequence>MSIGIGVIGTGVMGAEHARILRHETPGAHLAGIFDADVARAQAVASGATVFSNPQSLIASDQIDAIVIASPDSTHASLTRACIAAGKPVLCEKPLASSAADALDVVQAEVGLGRRLIQVGYMRRFDPGYREIKRVKDAGHLGRAVLLHNVHRNARAPDWFNGPMAITNSFVHEIDVSRWLLGSEMVSAHVEAGPGGEPLMIMMKTDKDEIVSTEVFVNASYGYHVHVELVGRQGTISLAPASLTLLNRDRAGGLSYPNNWVPRFEEAYRRQMADWVSAVKTGASVGASAWDGYVASAIAEQVAEALAGGGVATLKYGPRPPLYD</sequence>
<dbReference type="EMBL" id="LJYG01000002">
    <property type="protein sequence ID" value="KRQ17720.1"/>
    <property type="molecule type" value="Genomic_DNA"/>
</dbReference>
<dbReference type="Gene3D" id="3.40.50.720">
    <property type="entry name" value="NAD(P)-binding Rossmann-like Domain"/>
    <property type="match status" value="1"/>
</dbReference>
<name>A0A0R3E6G7_9BRAD</name>
<evidence type="ECO:0000259" key="2">
    <source>
        <dbReference type="Pfam" id="PF22725"/>
    </source>
</evidence>
<dbReference type="InterPro" id="IPR050424">
    <property type="entry name" value="Gfo-Idh-MocA_inositol_DH"/>
</dbReference>
<feature type="domain" description="Gfo/Idh/MocA-like oxidoreductase N-terminal" evidence="1">
    <location>
        <begin position="4"/>
        <end position="120"/>
    </location>
</feature>
<dbReference type="Proteomes" id="UP000051936">
    <property type="component" value="Unassembled WGS sequence"/>
</dbReference>
<dbReference type="InterPro" id="IPR036291">
    <property type="entry name" value="NAD(P)-bd_dom_sf"/>
</dbReference>
<keyword evidence="4" id="KW-1185">Reference proteome</keyword>
<dbReference type="PANTHER" id="PTHR43593">
    <property type="match status" value="1"/>
</dbReference>
<dbReference type="OrthoDB" id="9792935at2"/>
<dbReference type="PANTHER" id="PTHR43593:SF1">
    <property type="entry name" value="INOSITOL 2-DEHYDROGENASE"/>
    <property type="match status" value="1"/>
</dbReference>
<dbReference type="Pfam" id="PF22725">
    <property type="entry name" value="GFO_IDH_MocA_C3"/>
    <property type="match status" value="1"/>
</dbReference>
<dbReference type="InterPro" id="IPR055170">
    <property type="entry name" value="GFO_IDH_MocA-like_dom"/>
</dbReference>
<evidence type="ECO:0000313" key="4">
    <source>
        <dbReference type="Proteomes" id="UP000051936"/>
    </source>
</evidence>
<dbReference type="InterPro" id="IPR000683">
    <property type="entry name" value="Gfo/Idh/MocA-like_OxRdtase_N"/>
</dbReference>
<feature type="domain" description="GFO/IDH/MocA-like oxidoreductase" evidence="2">
    <location>
        <begin position="129"/>
        <end position="236"/>
    </location>
</feature>
<comment type="caution">
    <text evidence="3">The sequence shown here is derived from an EMBL/GenBank/DDBJ whole genome shotgun (WGS) entry which is preliminary data.</text>
</comment>
<evidence type="ECO:0000313" key="3">
    <source>
        <dbReference type="EMBL" id="KRQ17720.1"/>
    </source>
</evidence>
<organism evidence="3 4">
    <name type="scientific">Bradyrhizobium manausense</name>
    <dbReference type="NCBI Taxonomy" id="989370"/>
    <lineage>
        <taxon>Bacteria</taxon>
        <taxon>Pseudomonadati</taxon>
        <taxon>Pseudomonadota</taxon>
        <taxon>Alphaproteobacteria</taxon>
        <taxon>Hyphomicrobiales</taxon>
        <taxon>Nitrobacteraceae</taxon>
        <taxon>Bradyrhizobium</taxon>
    </lineage>
</organism>
<dbReference type="SUPFAM" id="SSF55347">
    <property type="entry name" value="Glyceraldehyde-3-phosphate dehydrogenase-like, C-terminal domain"/>
    <property type="match status" value="1"/>
</dbReference>
<dbReference type="RefSeq" id="WP_057740315.1">
    <property type="nucleotide sequence ID" value="NZ_LJYG01000002.1"/>
</dbReference>
<gene>
    <name evidence="3" type="ORF">AOQ71_00185</name>
</gene>
<accession>A0A0R3E6G7</accession>
<dbReference type="AlphaFoldDB" id="A0A0R3E6G7"/>
<dbReference type="STRING" id="989370.AOQ71_00185"/>
<protein>
    <submittedName>
        <fullName evidence="3">Myo-inositol 2-dehydrogenase</fullName>
    </submittedName>
</protein>
<dbReference type="SUPFAM" id="SSF51735">
    <property type="entry name" value="NAD(P)-binding Rossmann-fold domains"/>
    <property type="match status" value="1"/>
</dbReference>
<dbReference type="Gene3D" id="3.30.360.10">
    <property type="entry name" value="Dihydrodipicolinate Reductase, domain 2"/>
    <property type="match status" value="1"/>
</dbReference>
<dbReference type="Pfam" id="PF01408">
    <property type="entry name" value="GFO_IDH_MocA"/>
    <property type="match status" value="1"/>
</dbReference>
<evidence type="ECO:0000259" key="1">
    <source>
        <dbReference type="Pfam" id="PF01408"/>
    </source>
</evidence>
<dbReference type="GO" id="GO:0000166">
    <property type="term" value="F:nucleotide binding"/>
    <property type="evidence" value="ECO:0007669"/>
    <property type="project" value="InterPro"/>
</dbReference>